<evidence type="ECO:0000313" key="11">
    <source>
        <dbReference type="Proteomes" id="UP000271272"/>
    </source>
</evidence>
<dbReference type="InterPro" id="IPR038987">
    <property type="entry name" value="MoeA-like"/>
</dbReference>
<dbReference type="SUPFAM" id="SSF53218">
    <property type="entry name" value="Molybdenum cofactor biosynthesis proteins"/>
    <property type="match status" value="1"/>
</dbReference>
<dbReference type="EC" id="2.10.1.1" evidence="7"/>
<dbReference type="NCBIfam" id="NF045515">
    <property type="entry name" value="Glp_gephyrin"/>
    <property type="match status" value="1"/>
</dbReference>
<keyword evidence="11" id="KW-1185">Reference proteome</keyword>
<keyword evidence="5 7" id="KW-0501">Molybdenum cofactor biosynthesis</keyword>
<feature type="compositionally biased region" description="Low complexity" evidence="8">
    <location>
        <begin position="351"/>
        <end position="373"/>
    </location>
</feature>
<evidence type="ECO:0000256" key="4">
    <source>
        <dbReference type="ARBA" id="ARBA00022505"/>
    </source>
</evidence>
<feature type="region of interest" description="Disordered" evidence="8">
    <location>
        <begin position="431"/>
        <end position="459"/>
    </location>
</feature>
<evidence type="ECO:0000256" key="5">
    <source>
        <dbReference type="ARBA" id="ARBA00023150"/>
    </source>
</evidence>
<reference evidence="10 11" key="1">
    <citation type="submission" date="2018-11" db="EMBL/GenBank/DDBJ databases">
        <title>Genomes From Bacteria Associated with the Canine Oral Cavity: a Test Case for Automated Genome-Based Taxonomic Assignment.</title>
        <authorList>
            <person name="Coil D.A."/>
            <person name="Jospin G."/>
            <person name="Darling A.E."/>
            <person name="Wallis C."/>
            <person name="Davis I.J."/>
            <person name="Harris S."/>
            <person name="Eisen J.A."/>
            <person name="Holcombe L.J."/>
            <person name="O'Flynn C."/>
        </authorList>
    </citation>
    <scope>NUCLEOTIDE SEQUENCE [LARGE SCALE GENOMIC DNA]</scope>
    <source>
        <strain evidence="10 11">OH5050</strain>
    </source>
</reference>
<evidence type="ECO:0000256" key="8">
    <source>
        <dbReference type="SAM" id="MobiDB-lite"/>
    </source>
</evidence>
<dbReference type="RefSeq" id="WP_124932970.1">
    <property type="nucleotide sequence ID" value="NZ_RQZC01000002.1"/>
</dbReference>
<organism evidence="10 11">
    <name type="scientific">Actinomyces bowdenii</name>
    <dbReference type="NCBI Taxonomy" id="131109"/>
    <lineage>
        <taxon>Bacteria</taxon>
        <taxon>Bacillati</taxon>
        <taxon>Actinomycetota</taxon>
        <taxon>Actinomycetes</taxon>
        <taxon>Actinomycetales</taxon>
        <taxon>Actinomycetaceae</taxon>
        <taxon>Actinomyces</taxon>
    </lineage>
</organism>
<dbReference type="PANTHER" id="PTHR10192">
    <property type="entry name" value="MOLYBDOPTERIN BIOSYNTHESIS PROTEIN"/>
    <property type="match status" value="1"/>
</dbReference>
<dbReference type="InterPro" id="IPR001453">
    <property type="entry name" value="MoaB/Mog_dom"/>
</dbReference>
<dbReference type="GO" id="GO:0046872">
    <property type="term" value="F:metal ion binding"/>
    <property type="evidence" value="ECO:0007669"/>
    <property type="project" value="UniProtKB-UniRule"/>
</dbReference>
<dbReference type="Gene3D" id="2.40.340.10">
    <property type="entry name" value="MoeA, C-terminal, domain IV"/>
    <property type="match status" value="1"/>
</dbReference>
<protein>
    <recommendedName>
        <fullName evidence="7">Molybdopterin molybdenumtransferase</fullName>
        <ecNumber evidence="7">2.10.1.1</ecNumber>
    </recommendedName>
</protein>
<dbReference type="InterPro" id="IPR036688">
    <property type="entry name" value="MoeA_C_domain_IV_sf"/>
</dbReference>
<name>A0A3P1V982_9ACTO</name>
<dbReference type="AlphaFoldDB" id="A0A3P1V982"/>
<comment type="function">
    <text evidence="1 7">Catalyzes the insertion of molybdate into adenylated molybdopterin with the concomitant release of AMP.</text>
</comment>
<dbReference type="GO" id="GO:0005829">
    <property type="term" value="C:cytosol"/>
    <property type="evidence" value="ECO:0007669"/>
    <property type="project" value="TreeGrafter"/>
</dbReference>
<dbReference type="SUPFAM" id="SSF63882">
    <property type="entry name" value="MoeA N-terminal region -like"/>
    <property type="match status" value="1"/>
</dbReference>
<comment type="pathway">
    <text evidence="2 7">Cofactor biosynthesis; molybdopterin biosynthesis.</text>
</comment>
<dbReference type="Gene3D" id="2.170.190.11">
    <property type="entry name" value="Molybdopterin biosynthesis moea protein, domain 3"/>
    <property type="match status" value="1"/>
</dbReference>
<dbReference type="Pfam" id="PF03453">
    <property type="entry name" value="MoeA_N"/>
    <property type="match status" value="1"/>
</dbReference>
<dbReference type="Pfam" id="PF03454">
    <property type="entry name" value="MoeA_C"/>
    <property type="match status" value="1"/>
</dbReference>
<dbReference type="Pfam" id="PF00994">
    <property type="entry name" value="MoCF_biosynth"/>
    <property type="match status" value="1"/>
</dbReference>
<evidence type="ECO:0000256" key="7">
    <source>
        <dbReference type="RuleBase" id="RU365090"/>
    </source>
</evidence>
<dbReference type="InterPro" id="IPR005110">
    <property type="entry name" value="MoeA_linker/N"/>
</dbReference>
<feature type="region of interest" description="Disordered" evidence="8">
    <location>
        <begin position="505"/>
        <end position="526"/>
    </location>
</feature>
<accession>A0A3P1V982</accession>
<dbReference type="UniPathway" id="UPA00344"/>
<dbReference type="FunFam" id="2.170.190.11:FF:000001">
    <property type="entry name" value="Molybdopterin molybdenumtransferase"/>
    <property type="match status" value="1"/>
</dbReference>
<dbReference type="Gene3D" id="3.90.105.10">
    <property type="entry name" value="Molybdopterin biosynthesis moea protein, domain 2"/>
    <property type="match status" value="1"/>
</dbReference>
<comment type="catalytic activity">
    <reaction evidence="6">
        <text>adenylyl-molybdopterin + molybdate = Mo-molybdopterin + AMP + H(+)</text>
        <dbReference type="Rhea" id="RHEA:35047"/>
        <dbReference type="ChEBI" id="CHEBI:15378"/>
        <dbReference type="ChEBI" id="CHEBI:36264"/>
        <dbReference type="ChEBI" id="CHEBI:62727"/>
        <dbReference type="ChEBI" id="CHEBI:71302"/>
        <dbReference type="ChEBI" id="CHEBI:456215"/>
        <dbReference type="EC" id="2.10.1.1"/>
    </reaction>
</comment>
<feature type="region of interest" description="Disordered" evidence="8">
    <location>
        <begin position="343"/>
        <end position="404"/>
    </location>
</feature>
<dbReference type="SMART" id="SM00852">
    <property type="entry name" value="MoCF_biosynth"/>
    <property type="match status" value="1"/>
</dbReference>
<dbReference type="InterPro" id="IPR036425">
    <property type="entry name" value="MoaB/Mog-like_dom_sf"/>
</dbReference>
<sequence>MTMLAPEDYLAQVLHGLEPPPPVEVPLARAHGLVLAEDATAVAAVPPWTNSAMDGYALRARDASGASPSRPVSLPVAGDAPAGSAPQPLAAGTAQRIMTGAMLPPGADAVVPVEDTDQAPGPAPLPQEVEIRRAVRPGQHVRRAGEDLGSGELVLGRGSVLSARALSALASAGLGAVRAWPRVRVAVVSTGAELCEPGQGLEPGTIPDSNGLLLAGLVAEHGAQCTVVLRSRDSAGELVSLLVRAAEQADLVITSGGVSAGAFDPLTEIAAGGAGRHERRGPQAVRLDRVRVAMQPGKPQAHGRVRCEDGRQVPLLCLPGNPVSVLVSFTTIAAPVLARLGGHDSHGQSGNGAADRGAGAARPAAPSESASPAPSDPGTPPVPPSAAAPAASAPPPSASPTTVAQHPALVLRSARAAESWTTPAGRRQYLPVRVVGPSSPTGAAGEGGRGRAAPGGAGPAGEVLVAPSHRLGSGSHLVASLPAADALAVVEAGVERVEAGDRIRLLPLPGPPAPASRPGRSPRWQA</sequence>
<feature type="compositionally biased region" description="Pro residues" evidence="8">
    <location>
        <begin position="374"/>
        <end position="398"/>
    </location>
</feature>
<dbReference type="OrthoDB" id="9804758at2"/>
<keyword evidence="4 7" id="KW-0500">Molybdenum</keyword>
<evidence type="ECO:0000256" key="6">
    <source>
        <dbReference type="ARBA" id="ARBA00047317"/>
    </source>
</evidence>
<gene>
    <name evidence="10" type="ORF">EII10_02630</name>
</gene>
<comment type="similarity">
    <text evidence="3 7">Belongs to the MoeA family.</text>
</comment>
<evidence type="ECO:0000256" key="2">
    <source>
        <dbReference type="ARBA" id="ARBA00005046"/>
    </source>
</evidence>
<evidence type="ECO:0000256" key="1">
    <source>
        <dbReference type="ARBA" id="ARBA00002901"/>
    </source>
</evidence>
<comment type="cofactor">
    <cofactor evidence="7">
        <name>Mg(2+)</name>
        <dbReference type="ChEBI" id="CHEBI:18420"/>
    </cofactor>
</comment>
<keyword evidence="7 10" id="KW-0808">Transferase</keyword>
<keyword evidence="7" id="KW-0460">Magnesium</keyword>
<dbReference type="PANTHER" id="PTHR10192:SF5">
    <property type="entry name" value="GEPHYRIN"/>
    <property type="match status" value="1"/>
</dbReference>
<dbReference type="Proteomes" id="UP000271272">
    <property type="component" value="Unassembled WGS sequence"/>
</dbReference>
<feature type="region of interest" description="Disordered" evidence="8">
    <location>
        <begin position="62"/>
        <end position="88"/>
    </location>
</feature>
<keyword evidence="7" id="KW-0479">Metal-binding</keyword>
<comment type="caution">
    <text evidence="10">The sequence shown here is derived from an EMBL/GenBank/DDBJ whole genome shotgun (WGS) entry which is preliminary data.</text>
</comment>
<evidence type="ECO:0000256" key="3">
    <source>
        <dbReference type="ARBA" id="ARBA00010763"/>
    </source>
</evidence>
<feature type="domain" description="MoaB/Mog" evidence="9">
    <location>
        <begin position="186"/>
        <end position="339"/>
    </location>
</feature>
<dbReference type="EMBL" id="RQZC01000002">
    <property type="protein sequence ID" value="RRD30328.1"/>
    <property type="molecule type" value="Genomic_DNA"/>
</dbReference>
<feature type="compositionally biased region" description="Low complexity" evidence="8">
    <location>
        <begin position="516"/>
        <end position="526"/>
    </location>
</feature>
<dbReference type="SUPFAM" id="SSF63867">
    <property type="entry name" value="MoeA C-terminal domain-like"/>
    <property type="match status" value="1"/>
</dbReference>
<dbReference type="CDD" id="cd00887">
    <property type="entry name" value="MoeA"/>
    <property type="match status" value="1"/>
</dbReference>
<dbReference type="GO" id="GO:0061599">
    <property type="term" value="F:molybdopterin molybdotransferase activity"/>
    <property type="evidence" value="ECO:0007669"/>
    <property type="project" value="UniProtKB-UniRule"/>
</dbReference>
<dbReference type="InterPro" id="IPR036135">
    <property type="entry name" value="MoeA_linker/N_sf"/>
</dbReference>
<dbReference type="InterPro" id="IPR005111">
    <property type="entry name" value="MoeA_C_domain_IV"/>
</dbReference>
<dbReference type="GO" id="GO:0006777">
    <property type="term" value="P:Mo-molybdopterin cofactor biosynthetic process"/>
    <property type="evidence" value="ECO:0007669"/>
    <property type="project" value="UniProtKB-UniRule"/>
</dbReference>
<evidence type="ECO:0000313" key="10">
    <source>
        <dbReference type="EMBL" id="RRD30328.1"/>
    </source>
</evidence>
<proteinExistence type="inferred from homology"/>
<evidence type="ECO:0000259" key="9">
    <source>
        <dbReference type="SMART" id="SM00852"/>
    </source>
</evidence>
<dbReference type="Gene3D" id="3.40.980.10">
    <property type="entry name" value="MoaB/Mog-like domain"/>
    <property type="match status" value="1"/>
</dbReference>